<protein>
    <recommendedName>
        <fullName evidence="3">K Homology domain-containing protein</fullName>
    </recommendedName>
</protein>
<sequence length="238" mass="27059">MRRVFSLQVPQSLVCHLIGKKGVKICEMSSIAIHCTIRVVSDPSNDTIPAHLICQGPLPTNGLRVVDAFMRFLEKKNDAVCADATTLRERLQGAMESAKTKEETYRPQWERIKERTRARVLCATQLSYLKDVYMLDTEDVSVMSRDDIECSKKWLRMTLHGMCGSFVPVSVPADADAYKIIFPHFVGVFVRGRNHSTPGKVVTVWRPKVSYPQYLARRREEEREEAERVASGIWGGQM</sequence>
<dbReference type="Proteomes" id="UP000265618">
    <property type="component" value="Unassembled WGS sequence"/>
</dbReference>
<evidence type="ECO:0000313" key="1">
    <source>
        <dbReference type="EMBL" id="GIQ83123.1"/>
    </source>
</evidence>
<evidence type="ECO:0008006" key="3">
    <source>
        <dbReference type="Google" id="ProtNLM"/>
    </source>
</evidence>
<comment type="caution">
    <text evidence="1">The sequence shown here is derived from an EMBL/GenBank/DDBJ whole genome shotgun (WGS) entry which is preliminary data.</text>
</comment>
<reference evidence="1 2" key="1">
    <citation type="journal article" date="2018" name="PLoS ONE">
        <title>The draft genome of Kipferlia bialata reveals reductive genome evolution in fornicate parasites.</title>
        <authorList>
            <person name="Tanifuji G."/>
            <person name="Takabayashi S."/>
            <person name="Kume K."/>
            <person name="Takagi M."/>
            <person name="Nakayama T."/>
            <person name="Kamikawa R."/>
            <person name="Inagaki Y."/>
            <person name="Hashimoto T."/>
        </authorList>
    </citation>
    <scope>NUCLEOTIDE SEQUENCE [LARGE SCALE GENOMIC DNA]</scope>
    <source>
        <strain evidence="1">NY0173</strain>
    </source>
</reference>
<gene>
    <name evidence="1" type="ORF">KIPB_004388</name>
</gene>
<dbReference type="AlphaFoldDB" id="A0A9K3CVM1"/>
<organism evidence="1 2">
    <name type="scientific">Kipferlia bialata</name>
    <dbReference type="NCBI Taxonomy" id="797122"/>
    <lineage>
        <taxon>Eukaryota</taxon>
        <taxon>Metamonada</taxon>
        <taxon>Carpediemonas-like organisms</taxon>
        <taxon>Kipferlia</taxon>
    </lineage>
</organism>
<dbReference type="EMBL" id="BDIP01000933">
    <property type="protein sequence ID" value="GIQ83123.1"/>
    <property type="molecule type" value="Genomic_DNA"/>
</dbReference>
<evidence type="ECO:0000313" key="2">
    <source>
        <dbReference type="Proteomes" id="UP000265618"/>
    </source>
</evidence>
<accession>A0A9K3CVM1</accession>
<proteinExistence type="predicted"/>
<keyword evidence="2" id="KW-1185">Reference proteome</keyword>
<name>A0A9K3CVM1_9EUKA</name>